<dbReference type="Pfam" id="PF12937">
    <property type="entry name" value="F-box-like"/>
    <property type="match status" value="1"/>
</dbReference>
<dbReference type="PROSITE" id="PS50181">
    <property type="entry name" value="FBOX"/>
    <property type="match status" value="1"/>
</dbReference>
<dbReference type="AlphaFoldDB" id="A0A9P0E931"/>
<dbReference type="Gene3D" id="1.20.1280.50">
    <property type="match status" value="1"/>
</dbReference>
<keyword evidence="3" id="KW-1185">Reference proteome</keyword>
<evidence type="ECO:0000259" key="1">
    <source>
        <dbReference type="PROSITE" id="PS50181"/>
    </source>
</evidence>
<protein>
    <recommendedName>
        <fullName evidence="1">F-box domain-containing protein</fullName>
    </recommendedName>
</protein>
<dbReference type="Gene3D" id="3.80.10.10">
    <property type="entry name" value="Ribonuclease Inhibitor"/>
    <property type="match status" value="2"/>
</dbReference>
<dbReference type="InterPro" id="IPR032675">
    <property type="entry name" value="LRR_dom_sf"/>
</dbReference>
<dbReference type="OrthoDB" id="9856535at2759"/>
<dbReference type="GO" id="GO:0031146">
    <property type="term" value="P:SCF-dependent proteasomal ubiquitin-dependent protein catabolic process"/>
    <property type="evidence" value="ECO:0007669"/>
    <property type="project" value="TreeGrafter"/>
</dbReference>
<sequence length="384" mass="42859">MSSTSKYPSKKSKVDEGLQESITFVKTYILTLSDDVLLIICSYLDPLALLSLSQTCSRLHRVCADKTLWKQVDARQHALTINSLKKFTYYIQSNTTFLAIKGPVDTCHSNSNDSISKWFLNVITKHAPQLSCLILENHVIDSVKVTLEDFPPSIEHLEIRNCIMKNLSLRRSYFYRMEKTLPKLKKLDLSCNRWFVPHSLLALSKSETLETLILAGCDVSDCLPYASLAANFGFSALQLLDLRKTCVSDIELTCFNRTATLRHLYLCASEPELAEAQVTDFSITTFGGGSRDGQGPLNMEEGIIIIQVGSYPRPVCKLETLVVKNYPGITDVTLRHAASSMKHLKYLDVTGTGCSEAGILDFKKNRPDVQIVPDIIAGEHINNS</sequence>
<dbReference type="PANTHER" id="PTHR13318">
    <property type="entry name" value="PARTNER OF PAIRED, ISOFORM B-RELATED"/>
    <property type="match status" value="1"/>
</dbReference>
<name>A0A9P0E931_NEZVI</name>
<proteinExistence type="predicted"/>
<evidence type="ECO:0000313" key="3">
    <source>
        <dbReference type="Proteomes" id="UP001152798"/>
    </source>
</evidence>
<organism evidence="2 3">
    <name type="scientific">Nezara viridula</name>
    <name type="common">Southern green stink bug</name>
    <name type="synonym">Cimex viridulus</name>
    <dbReference type="NCBI Taxonomy" id="85310"/>
    <lineage>
        <taxon>Eukaryota</taxon>
        <taxon>Metazoa</taxon>
        <taxon>Ecdysozoa</taxon>
        <taxon>Arthropoda</taxon>
        <taxon>Hexapoda</taxon>
        <taxon>Insecta</taxon>
        <taxon>Pterygota</taxon>
        <taxon>Neoptera</taxon>
        <taxon>Paraneoptera</taxon>
        <taxon>Hemiptera</taxon>
        <taxon>Heteroptera</taxon>
        <taxon>Panheteroptera</taxon>
        <taxon>Pentatomomorpha</taxon>
        <taxon>Pentatomoidea</taxon>
        <taxon>Pentatomidae</taxon>
        <taxon>Pentatominae</taxon>
        <taxon>Nezara</taxon>
    </lineage>
</organism>
<dbReference type="InterPro" id="IPR036047">
    <property type="entry name" value="F-box-like_dom_sf"/>
</dbReference>
<feature type="domain" description="F-box" evidence="1">
    <location>
        <begin position="26"/>
        <end position="72"/>
    </location>
</feature>
<evidence type="ECO:0000313" key="2">
    <source>
        <dbReference type="EMBL" id="CAH1390747.1"/>
    </source>
</evidence>
<reference evidence="2" key="1">
    <citation type="submission" date="2022-01" db="EMBL/GenBank/DDBJ databases">
        <authorList>
            <person name="King R."/>
        </authorList>
    </citation>
    <scope>NUCLEOTIDE SEQUENCE</scope>
</reference>
<dbReference type="EMBL" id="OV725077">
    <property type="protein sequence ID" value="CAH1390747.1"/>
    <property type="molecule type" value="Genomic_DNA"/>
</dbReference>
<gene>
    <name evidence="2" type="ORF">NEZAVI_LOCUS1899</name>
</gene>
<dbReference type="SMART" id="SM00256">
    <property type="entry name" value="FBOX"/>
    <property type="match status" value="1"/>
</dbReference>
<accession>A0A9P0E931</accession>
<dbReference type="SUPFAM" id="SSF52047">
    <property type="entry name" value="RNI-like"/>
    <property type="match status" value="1"/>
</dbReference>
<dbReference type="SUPFAM" id="SSF81383">
    <property type="entry name" value="F-box domain"/>
    <property type="match status" value="1"/>
</dbReference>
<dbReference type="InterPro" id="IPR001810">
    <property type="entry name" value="F-box_dom"/>
</dbReference>
<dbReference type="GO" id="GO:0019005">
    <property type="term" value="C:SCF ubiquitin ligase complex"/>
    <property type="evidence" value="ECO:0007669"/>
    <property type="project" value="TreeGrafter"/>
</dbReference>
<dbReference type="Proteomes" id="UP001152798">
    <property type="component" value="Chromosome 1"/>
</dbReference>